<sequence>MPEDSNDALADGRSVGRGAGGKNSIDTSIDSVSSKKSCPGVDSCDSSNVHDGKDGGVVSSDVSSSSSVVGDKSVPRAEPCSSDDKGASLENDGKSVVGDRRSPSVNAPHARRLVTDTANLDIDRFVDAMGSQQAGTRSDSEESMQMNETNRMLRELTADSELMNQVMRAATNPEMAKELARQADTAWRNIEALPGGFRALCQMHRSIQQPLWQAMTKDNRKVSMTLKGYDRLVTPKPNELLNVEAFPNPWATPQSTYPSVPNSGASGMSMNASLAHLSNFFNSSALTGQPRVSASVGIEGANSVSSHSRFSCQGTESSSGASGNTSIEEPVASKSASSDPDDAPSISLPSDVRYAHELQQMLDMGLEDRDLCITVLEASDGDLVAAIDLFQSLSEPDSGKGNQG</sequence>
<dbReference type="PANTHER" id="PTHR10677:SF3">
    <property type="entry name" value="FI07626P-RELATED"/>
    <property type="match status" value="1"/>
</dbReference>
<proteinExistence type="evidence at transcript level"/>
<feature type="compositionally biased region" description="Basic and acidic residues" evidence="1">
    <location>
        <begin position="82"/>
        <end position="102"/>
    </location>
</feature>
<dbReference type="VEuPathDB" id="PiroplasmaDB:BBOV_III005480"/>
<gene>
    <name evidence="3" type="primary">BBOV_III005480</name>
</gene>
<evidence type="ECO:0000256" key="1">
    <source>
        <dbReference type="SAM" id="MobiDB-lite"/>
    </source>
</evidence>
<dbReference type="GO" id="GO:0006511">
    <property type="term" value="P:ubiquitin-dependent protein catabolic process"/>
    <property type="evidence" value="ECO:0007669"/>
    <property type="project" value="TreeGrafter"/>
</dbReference>
<evidence type="ECO:0000313" key="3">
    <source>
        <dbReference type="EMBL" id="BAN65413.1"/>
    </source>
</evidence>
<feature type="compositionally biased region" description="Low complexity" evidence="1">
    <location>
        <begin position="56"/>
        <end position="72"/>
    </location>
</feature>
<dbReference type="InterPro" id="IPR009060">
    <property type="entry name" value="UBA-like_sf"/>
</dbReference>
<dbReference type="GO" id="GO:0031593">
    <property type="term" value="F:polyubiquitin modification-dependent protein binding"/>
    <property type="evidence" value="ECO:0007669"/>
    <property type="project" value="TreeGrafter"/>
</dbReference>
<feature type="region of interest" description="Disordered" evidence="1">
    <location>
        <begin position="1"/>
        <end position="109"/>
    </location>
</feature>
<evidence type="ECO:0000259" key="2">
    <source>
        <dbReference type="PROSITE" id="PS50030"/>
    </source>
</evidence>
<feature type="domain" description="UBA" evidence="2">
    <location>
        <begin position="349"/>
        <end position="393"/>
    </location>
</feature>
<dbReference type="AlphaFoldDB" id="S6B220"/>
<organism evidence="3">
    <name type="scientific">Babesia bovis</name>
    <dbReference type="NCBI Taxonomy" id="5865"/>
    <lineage>
        <taxon>Eukaryota</taxon>
        <taxon>Sar</taxon>
        <taxon>Alveolata</taxon>
        <taxon>Apicomplexa</taxon>
        <taxon>Aconoidasida</taxon>
        <taxon>Piroplasmida</taxon>
        <taxon>Babesiidae</taxon>
        <taxon>Babesia</taxon>
    </lineage>
</organism>
<feature type="compositionally biased region" description="Low complexity" evidence="1">
    <location>
        <begin position="330"/>
        <end position="349"/>
    </location>
</feature>
<feature type="compositionally biased region" description="Polar residues" evidence="1">
    <location>
        <begin position="305"/>
        <end position="327"/>
    </location>
</feature>
<dbReference type="InterPro" id="IPR015940">
    <property type="entry name" value="UBA"/>
</dbReference>
<dbReference type="Pfam" id="PF23195">
    <property type="entry name" value="UBQLN1"/>
    <property type="match status" value="1"/>
</dbReference>
<accession>S6B220</accession>
<dbReference type="EMBL" id="AK441619">
    <property type="protein sequence ID" value="BAN65413.1"/>
    <property type="molecule type" value="mRNA"/>
</dbReference>
<dbReference type="SUPFAM" id="SSF46934">
    <property type="entry name" value="UBA-like"/>
    <property type="match status" value="1"/>
</dbReference>
<name>S6B220_BABBO</name>
<dbReference type="Gene3D" id="1.10.8.10">
    <property type="entry name" value="DNA helicase RuvA subunit, C-terminal domain"/>
    <property type="match status" value="1"/>
</dbReference>
<feature type="compositionally biased region" description="Polar residues" evidence="1">
    <location>
        <begin position="24"/>
        <end position="36"/>
    </location>
</feature>
<dbReference type="PROSITE" id="PS50030">
    <property type="entry name" value="UBA"/>
    <property type="match status" value="1"/>
</dbReference>
<dbReference type="GO" id="GO:0005829">
    <property type="term" value="C:cytosol"/>
    <property type="evidence" value="ECO:0007669"/>
    <property type="project" value="TreeGrafter"/>
</dbReference>
<protein>
    <recommendedName>
        <fullName evidence="2">UBA domain-containing protein</fullName>
    </recommendedName>
</protein>
<dbReference type="InterPro" id="IPR015496">
    <property type="entry name" value="Ubiquilin"/>
</dbReference>
<dbReference type="PANTHER" id="PTHR10677">
    <property type="entry name" value="UBIQUILIN"/>
    <property type="match status" value="1"/>
</dbReference>
<reference evidence="3" key="1">
    <citation type="journal article" date="2014" name="BMC Genomics">
        <title>The Babesia bovis gene and promoter model: an update from full-length EST analysis.</title>
        <authorList>
            <person name="Yamagishi J."/>
            <person name="Wakaguri H."/>
            <person name="Yokoyama N."/>
            <person name="Yamashita R."/>
            <person name="Suzuki Y."/>
            <person name="Xuan X."/>
            <person name="Igarashi I."/>
        </authorList>
    </citation>
    <scope>NUCLEOTIDE SEQUENCE</scope>
    <source>
        <strain evidence="3">Texas</strain>
    </source>
</reference>
<feature type="region of interest" description="Disordered" evidence="1">
    <location>
        <begin position="305"/>
        <end position="349"/>
    </location>
</feature>